<reference evidence="7" key="1">
    <citation type="submission" date="2007-03" db="EMBL/GenBank/DDBJ databases">
        <title>Annotation of Culex pipiens quinquefasciatus.</title>
        <authorList>
            <consortium name="The Broad Institute Genome Sequencing Platform"/>
            <person name="Atkinson P.W."/>
            <person name="Hemingway J."/>
            <person name="Christensen B.M."/>
            <person name="Higgs S."/>
            <person name="Kodira C."/>
            <person name="Hannick L."/>
            <person name="Megy K."/>
            <person name="O'Leary S."/>
            <person name="Pearson M."/>
            <person name="Haas B.J."/>
            <person name="Mauceli E."/>
            <person name="Wortman J.R."/>
            <person name="Lee N.H."/>
            <person name="Guigo R."/>
            <person name="Stanke M."/>
            <person name="Alvarado L."/>
            <person name="Amedeo P."/>
            <person name="Antoine C.H."/>
            <person name="Arensburger P."/>
            <person name="Bidwell S.L."/>
            <person name="Crawford M."/>
            <person name="Camaro F."/>
            <person name="Devon K."/>
            <person name="Engels R."/>
            <person name="Hammond M."/>
            <person name="Howarth C."/>
            <person name="Koehrsen M."/>
            <person name="Lawson D."/>
            <person name="Montgomery P."/>
            <person name="Nene V."/>
            <person name="Nusbaum C."/>
            <person name="Puiu D."/>
            <person name="Romero-Severson J."/>
            <person name="Severson D.W."/>
            <person name="Shumway M."/>
            <person name="Sisk P."/>
            <person name="Stolte C."/>
            <person name="Zeng Q."/>
            <person name="Eisenstadt E."/>
            <person name="Fraser-Liggett C."/>
            <person name="Strausberg R."/>
            <person name="Galagan J."/>
            <person name="Birren B."/>
            <person name="Collins F.H."/>
        </authorList>
    </citation>
    <scope>NUCLEOTIDE SEQUENCE [LARGE SCALE GENOMIC DNA]</scope>
    <source>
        <strain evidence="7">JHB</strain>
    </source>
</reference>
<comment type="similarity">
    <text evidence="1">Belongs to the universal ribosomal protein uL29 family.</text>
</comment>
<keyword evidence="5" id="KW-0175">Coiled coil</keyword>
<feature type="region of interest" description="Disordered" evidence="6">
    <location>
        <begin position="159"/>
        <end position="199"/>
    </location>
</feature>
<gene>
    <name evidence="7" type="ORF">CpipJ_CPIJ010482</name>
</gene>
<dbReference type="Pfam" id="PF00831">
    <property type="entry name" value="Ribosomal_L29"/>
    <property type="match status" value="1"/>
</dbReference>
<keyword evidence="2" id="KW-0689">Ribosomal protein</keyword>
<dbReference type="eggNOG" id="KOG3436">
    <property type="taxonomic scope" value="Eukaryota"/>
</dbReference>
<dbReference type="EMBL" id="DS232108">
    <property type="protein sequence ID" value="EDS35037.1"/>
    <property type="molecule type" value="Genomic_DNA"/>
</dbReference>
<evidence type="ECO:0000256" key="6">
    <source>
        <dbReference type="SAM" id="MobiDB-lite"/>
    </source>
</evidence>
<protein>
    <recommendedName>
        <fullName evidence="4">60S ribosomal protein L35</fullName>
    </recommendedName>
</protein>
<dbReference type="InterPro" id="IPR001854">
    <property type="entry name" value="Ribosomal_uL29"/>
</dbReference>
<dbReference type="GO" id="GO:0003735">
    <property type="term" value="F:structural constituent of ribosome"/>
    <property type="evidence" value="ECO:0007669"/>
    <property type="project" value="InterPro"/>
</dbReference>
<dbReference type="CDD" id="cd00427">
    <property type="entry name" value="Ribosomal_L29_HIP"/>
    <property type="match status" value="1"/>
</dbReference>
<evidence type="ECO:0000256" key="2">
    <source>
        <dbReference type="ARBA" id="ARBA00022980"/>
    </source>
</evidence>
<sequence>MVLPDLAQHGQARLPTGPKYPISKSNLPPSSTHIFPIAQPRSNGKISQQTAPRGGAPSLITTVVQFGQEKNVDPQIGLITETQSAAGGRFYQRPKFDAIRINKKLAVAQPWEPDQILALSEVQDKDLGLYFYHFSFRRSIYQLLFPKTNENKSYLFRERATRSQKQPVPTAARRRLPPEKKAEKRRDISKQRKNLHPVPQVKVKCSELRTKDKKELTKQLEELKTELLNLRVAKVTGGAPSKLSKM</sequence>
<dbReference type="STRING" id="7176.B0WUQ1"/>
<evidence type="ECO:0000256" key="3">
    <source>
        <dbReference type="ARBA" id="ARBA00023274"/>
    </source>
</evidence>
<evidence type="ECO:0000256" key="5">
    <source>
        <dbReference type="SAM" id="Coils"/>
    </source>
</evidence>
<dbReference type="InterPro" id="IPR036049">
    <property type="entry name" value="Ribosomal_uL29_sf"/>
</dbReference>
<dbReference type="GO" id="GO:1990904">
    <property type="term" value="C:ribonucleoprotein complex"/>
    <property type="evidence" value="ECO:0007669"/>
    <property type="project" value="UniProtKB-KW"/>
</dbReference>
<dbReference type="InParanoid" id="B0WUQ1"/>
<name>B0WUQ1_CULQU</name>
<evidence type="ECO:0000313" key="7">
    <source>
        <dbReference type="EMBL" id="EDS35037.1"/>
    </source>
</evidence>
<organism>
    <name type="scientific">Culex quinquefasciatus</name>
    <name type="common">Southern house mosquito</name>
    <name type="synonym">Culex pungens</name>
    <dbReference type="NCBI Taxonomy" id="7176"/>
    <lineage>
        <taxon>Eukaryota</taxon>
        <taxon>Metazoa</taxon>
        <taxon>Ecdysozoa</taxon>
        <taxon>Arthropoda</taxon>
        <taxon>Hexapoda</taxon>
        <taxon>Insecta</taxon>
        <taxon>Pterygota</taxon>
        <taxon>Neoptera</taxon>
        <taxon>Endopterygota</taxon>
        <taxon>Diptera</taxon>
        <taxon>Nematocera</taxon>
        <taxon>Culicoidea</taxon>
        <taxon>Culicidae</taxon>
        <taxon>Culicinae</taxon>
        <taxon>Culicini</taxon>
        <taxon>Culex</taxon>
        <taxon>Culex</taxon>
    </lineage>
</organism>
<evidence type="ECO:0000256" key="4">
    <source>
        <dbReference type="ARBA" id="ARBA00035334"/>
    </source>
</evidence>
<evidence type="ECO:0000256" key="1">
    <source>
        <dbReference type="ARBA" id="ARBA00009254"/>
    </source>
</evidence>
<dbReference type="GO" id="GO:0005840">
    <property type="term" value="C:ribosome"/>
    <property type="evidence" value="ECO:0007669"/>
    <property type="project" value="UniProtKB-KW"/>
</dbReference>
<proteinExistence type="inferred from homology"/>
<dbReference type="HOGENOM" id="CLU_3034423_0_0_1"/>
<dbReference type="GO" id="GO:0006412">
    <property type="term" value="P:translation"/>
    <property type="evidence" value="ECO:0007669"/>
    <property type="project" value="InterPro"/>
</dbReference>
<keyword evidence="3" id="KW-0687">Ribonucleoprotein</keyword>
<dbReference type="NCBIfam" id="TIGR00012">
    <property type="entry name" value="L29"/>
    <property type="match status" value="1"/>
</dbReference>
<accession>B0WUQ1</accession>
<feature type="coiled-coil region" evidence="5">
    <location>
        <begin position="206"/>
        <end position="233"/>
    </location>
</feature>
<dbReference type="KEGG" id="cqu:CpipJ_CPIJ010482"/>
<feature type="region of interest" description="Disordered" evidence="6">
    <location>
        <begin position="1"/>
        <end position="26"/>
    </location>
</feature>
<dbReference type="Gene3D" id="1.10.287.310">
    <property type="match status" value="1"/>
</dbReference>
<dbReference type="AlphaFoldDB" id="B0WUQ1"/>
<dbReference type="SUPFAM" id="SSF46561">
    <property type="entry name" value="Ribosomal protein L29 (L29p)"/>
    <property type="match status" value="1"/>
</dbReference>
<feature type="compositionally biased region" description="Basic and acidic residues" evidence="6">
    <location>
        <begin position="176"/>
        <end position="190"/>
    </location>
</feature>